<sequence>MQTAMIRKKIRHAFEGWSIFLEAGESVGFGVTTQVPIIPATNWNVTTHMSGVMRDHARQLTMR</sequence>
<protein>
    <submittedName>
        <fullName evidence="1">Uncharacterized protein</fullName>
    </submittedName>
</protein>
<dbReference type="Proteomes" id="UP000195128">
    <property type="component" value="Unassembled WGS sequence"/>
</dbReference>
<name>A0A244ETG9_PSESX</name>
<proteinExistence type="predicted"/>
<accession>A0A244ETG9</accession>
<evidence type="ECO:0000313" key="2">
    <source>
        <dbReference type="Proteomes" id="UP000195128"/>
    </source>
</evidence>
<reference evidence="1 2" key="1">
    <citation type="submission" date="2017-01" db="EMBL/GenBank/DDBJ databases">
        <authorList>
            <person name="Mah S.A."/>
            <person name="Swanson W.J."/>
            <person name="Moy G.W."/>
            <person name="Vacquier V.D."/>
        </authorList>
    </citation>
    <scope>NUCLEOTIDE SEQUENCE [LARGE SCALE GENOMIC DNA]</scope>
    <source>
        <strain evidence="1">PDD-32b-74</strain>
    </source>
</reference>
<organism evidence="1 2">
    <name type="scientific">Pseudomonas syringae</name>
    <dbReference type="NCBI Taxonomy" id="317"/>
    <lineage>
        <taxon>Bacteria</taxon>
        <taxon>Pseudomonadati</taxon>
        <taxon>Pseudomonadota</taxon>
        <taxon>Gammaproteobacteria</taxon>
        <taxon>Pseudomonadales</taxon>
        <taxon>Pseudomonadaceae</taxon>
        <taxon>Pseudomonas</taxon>
    </lineage>
</organism>
<evidence type="ECO:0000313" key="1">
    <source>
        <dbReference type="EMBL" id="OUM07718.1"/>
    </source>
</evidence>
<dbReference type="AlphaFoldDB" id="A0A244ETG9"/>
<comment type="caution">
    <text evidence="1">The sequence shown here is derived from an EMBL/GenBank/DDBJ whole genome shotgun (WGS) entry which is preliminary data.</text>
</comment>
<dbReference type="EMBL" id="MTSA01000006">
    <property type="protein sequence ID" value="OUM07718.1"/>
    <property type="molecule type" value="Genomic_DNA"/>
</dbReference>
<gene>
    <name evidence="1" type="ORF">BW686_09720</name>
</gene>